<accession>A0A2W5D795</accession>
<organism evidence="1 2">
    <name type="scientific">Corynebacterium urealyticum</name>
    <dbReference type="NCBI Taxonomy" id="43771"/>
    <lineage>
        <taxon>Bacteria</taxon>
        <taxon>Bacillati</taxon>
        <taxon>Actinomycetota</taxon>
        <taxon>Actinomycetes</taxon>
        <taxon>Mycobacteriales</taxon>
        <taxon>Corynebacteriaceae</taxon>
        <taxon>Corynebacterium</taxon>
    </lineage>
</organism>
<dbReference type="EMBL" id="QFNY01000016">
    <property type="protein sequence ID" value="PZP03176.1"/>
    <property type="molecule type" value="Genomic_DNA"/>
</dbReference>
<protein>
    <recommendedName>
        <fullName evidence="3">DUF3168 domain-containing protein</fullName>
    </recommendedName>
</protein>
<evidence type="ECO:0000313" key="2">
    <source>
        <dbReference type="Proteomes" id="UP000249451"/>
    </source>
</evidence>
<name>A0A2W5D795_9CORY</name>
<sequence length="120" mass="12858">MTDRFDTVLADLVRELREAGIGRVDWDPSRLIAPCAVVTLTELEPGTLDGDLTATWETVLIAPDLSRTASIRQLASLLGAALTVIDTDDRIRASSVSLPSSGQHRLPALIITHTTPVKGT</sequence>
<reference evidence="1 2" key="1">
    <citation type="submission" date="2017-11" db="EMBL/GenBank/DDBJ databases">
        <title>Infants hospitalized years apart are colonized by the same room-sourced microbial strains.</title>
        <authorList>
            <person name="Brooks B."/>
            <person name="Olm M.R."/>
            <person name="Firek B.A."/>
            <person name="Baker R."/>
            <person name="Thomas B.C."/>
            <person name="Morowitz M.J."/>
            <person name="Banfield J.F."/>
        </authorList>
    </citation>
    <scope>NUCLEOTIDE SEQUENCE [LARGE SCALE GENOMIC DNA]</scope>
    <source>
        <strain evidence="1">S2_012_000_R3_87</strain>
    </source>
</reference>
<evidence type="ECO:0000313" key="1">
    <source>
        <dbReference type="EMBL" id="PZP03176.1"/>
    </source>
</evidence>
<dbReference type="Proteomes" id="UP000249451">
    <property type="component" value="Unassembled WGS sequence"/>
</dbReference>
<gene>
    <name evidence="1" type="ORF">DI609_01330</name>
</gene>
<comment type="caution">
    <text evidence="1">The sequence shown here is derived from an EMBL/GenBank/DDBJ whole genome shotgun (WGS) entry which is preliminary data.</text>
</comment>
<dbReference type="AlphaFoldDB" id="A0A2W5D795"/>
<proteinExistence type="predicted"/>
<evidence type="ECO:0008006" key="3">
    <source>
        <dbReference type="Google" id="ProtNLM"/>
    </source>
</evidence>